<dbReference type="RefSeq" id="WP_084092572.1">
    <property type="nucleotide sequence ID" value="NZ_FWXD01000029.1"/>
</dbReference>
<dbReference type="STRING" id="1121001.SAMN02745857_03629"/>
<sequence length="309" mass="33673">MSAKYTGQCLCGEIRYSVDAEPLFAGNCHCRDCQRSSGSAFIPAMIFPEPAVQISGSARYFATQSDSGNTHSRGFCPHCGAQLFARFSNMPGLLGIKAGTLDDTTRYAPLLDFHVASAAVWDVMNPDVPKKQFGPSSESKLTENEKLVTREEAEALALGFLKMSKQFLVASERAGEVKVNEGAFEHATIPAIVCVAFAIELGLKAIYISEQQAKTKGHELKKLFNKLSSKLKDAIESTVPVPSYPHFDPPRTFLDVLKTHDKAFEKWRYACEGSENLTADITFLHKLAARVQTVAAGQLPNSSSGTSEK</sequence>
<dbReference type="AlphaFoldDB" id="A0A1W1XZ33"/>
<evidence type="ECO:0000256" key="1">
    <source>
        <dbReference type="ARBA" id="ARBA00005495"/>
    </source>
</evidence>
<evidence type="ECO:0000259" key="5">
    <source>
        <dbReference type="PROSITE" id="PS51891"/>
    </source>
</evidence>
<dbReference type="PANTHER" id="PTHR33337:SF40">
    <property type="entry name" value="CENP-V_GFA DOMAIN-CONTAINING PROTEIN-RELATED"/>
    <property type="match status" value="1"/>
</dbReference>
<dbReference type="PROSITE" id="PS51891">
    <property type="entry name" value="CENP_V_GFA"/>
    <property type="match status" value="1"/>
</dbReference>
<evidence type="ECO:0000256" key="2">
    <source>
        <dbReference type="ARBA" id="ARBA00022723"/>
    </source>
</evidence>
<dbReference type="Proteomes" id="UP000192761">
    <property type="component" value="Unassembled WGS sequence"/>
</dbReference>
<name>A0A1W1XZ33_9NEIS</name>
<comment type="similarity">
    <text evidence="1">Belongs to the Gfa family.</text>
</comment>
<dbReference type="OrthoDB" id="327703at2"/>
<gene>
    <name evidence="6" type="ORF">SAMN02745857_03629</name>
</gene>
<dbReference type="PANTHER" id="PTHR33337">
    <property type="entry name" value="GFA DOMAIN-CONTAINING PROTEIN"/>
    <property type="match status" value="1"/>
</dbReference>
<feature type="domain" description="CENP-V/GFA" evidence="5">
    <location>
        <begin position="5"/>
        <end position="122"/>
    </location>
</feature>
<dbReference type="InterPro" id="IPR011057">
    <property type="entry name" value="Mss4-like_sf"/>
</dbReference>
<dbReference type="InterPro" id="IPR006913">
    <property type="entry name" value="CENP-V/GFA"/>
</dbReference>
<dbReference type="EMBL" id="FWXD01000029">
    <property type="protein sequence ID" value="SMC29135.1"/>
    <property type="molecule type" value="Genomic_DNA"/>
</dbReference>
<evidence type="ECO:0000256" key="4">
    <source>
        <dbReference type="ARBA" id="ARBA00023239"/>
    </source>
</evidence>
<evidence type="ECO:0000313" key="6">
    <source>
        <dbReference type="EMBL" id="SMC29135.1"/>
    </source>
</evidence>
<reference evidence="6 7" key="1">
    <citation type="submission" date="2017-04" db="EMBL/GenBank/DDBJ databases">
        <authorList>
            <person name="Afonso C.L."/>
            <person name="Miller P.J."/>
            <person name="Scott M.A."/>
            <person name="Spackman E."/>
            <person name="Goraichik I."/>
            <person name="Dimitrov K.M."/>
            <person name="Suarez D.L."/>
            <person name="Swayne D.E."/>
        </authorList>
    </citation>
    <scope>NUCLEOTIDE SEQUENCE [LARGE SCALE GENOMIC DNA]</scope>
    <source>
        <strain evidence="6 7">DSM 23236</strain>
    </source>
</reference>
<organism evidence="6 7">
    <name type="scientific">Andreprevotia lacus DSM 23236</name>
    <dbReference type="NCBI Taxonomy" id="1121001"/>
    <lineage>
        <taxon>Bacteria</taxon>
        <taxon>Pseudomonadati</taxon>
        <taxon>Pseudomonadota</taxon>
        <taxon>Betaproteobacteria</taxon>
        <taxon>Neisseriales</taxon>
        <taxon>Chitinibacteraceae</taxon>
        <taxon>Andreprevotia</taxon>
    </lineage>
</organism>
<dbReference type="SUPFAM" id="SSF51316">
    <property type="entry name" value="Mss4-like"/>
    <property type="match status" value="1"/>
</dbReference>
<keyword evidence="2" id="KW-0479">Metal-binding</keyword>
<dbReference type="Gene3D" id="3.90.1590.10">
    <property type="entry name" value="glutathione-dependent formaldehyde- activating enzyme (gfa)"/>
    <property type="match status" value="1"/>
</dbReference>
<keyword evidence="4" id="KW-0456">Lyase</keyword>
<evidence type="ECO:0000313" key="7">
    <source>
        <dbReference type="Proteomes" id="UP000192761"/>
    </source>
</evidence>
<keyword evidence="7" id="KW-1185">Reference proteome</keyword>
<keyword evidence="3" id="KW-0862">Zinc</keyword>
<dbReference type="Pfam" id="PF04828">
    <property type="entry name" value="GFA"/>
    <property type="match status" value="1"/>
</dbReference>
<protein>
    <submittedName>
        <fullName evidence="6">Uncharacterized conserved protein</fullName>
    </submittedName>
</protein>
<proteinExistence type="inferred from homology"/>
<evidence type="ECO:0000256" key="3">
    <source>
        <dbReference type="ARBA" id="ARBA00022833"/>
    </source>
</evidence>
<accession>A0A1W1XZ33</accession>
<dbReference type="GO" id="GO:0016846">
    <property type="term" value="F:carbon-sulfur lyase activity"/>
    <property type="evidence" value="ECO:0007669"/>
    <property type="project" value="InterPro"/>
</dbReference>
<dbReference type="GO" id="GO:0046872">
    <property type="term" value="F:metal ion binding"/>
    <property type="evidence" value="ECO:0007669"/>
    <property type="project" value="UniProtKB-KW"/>
</dbReference>